<evidence type="ECO:0000256" key="1">
    <source>
        <dbReference type="SAM" id="Phobius"/>
    </source>
</evidence>
<dbReference type="InterPro" id="IPR032531">
    <property type="entry name" value="DUF4956"/>
</dbReference>
<evidence type="ECO:0000313" key="3">
    <source>
        <dbReference type="EMBL" id="ODM13410.1"/>
    </source>
</evidence>
<dbReference type="OrthoDB" id="9803265at2"/>
<dbReference type="PATRIC" id="fig|1432052.3.peg.1234"/>
<accession>A0A1E3AAQ4</accession>
<feature type="transmembrane region" description="Helical" evidence="1">
    <location>
        <begin position="60"/>
        <end position="90"/>
    </location>
</feature>
<evidence type="ECO:0000313" key="5">
    <source>
        <dbReference type="Proteomes" id="UP000094067"/>
    </source>
</evidence>
<evidence type="ECO:0000313" key="7">
    <source>
        <dbReference type="Proteomes" id="UP000095003"/>
    </source>
</evidence>
<sequence>MSTKDVIKKSILEGFSMEMSTFHVVSILLITVLLSVYIFYIYRLNSHSSFYSRDFNKTLAIMPVLTAAIVLALQASLVISLGMVGALSIVRFRNAIKNPMDLLFLFWSISTGIICGAGLYMLAIVTCLVVTILSFLLDFIKTPQASLLLVLNSSDKGIEKKLLPVLESFAKGYKIRSRNVTAGGIDYVVELKTKDEMGLIDACSVMEGMDSVSLLTHDGDIRY</sequence>
<dbReference type="GeneID" id="93299625"/>
<organism evidence="2 5">
    <name type="scientific">Eisenbergiella tayi</name>
    <dbReference type="NCBI Taxonomy" id="1432052"/>
    <lineage>
        <taxon>Bacteria</taxon>
        <taxon>Bacillati</taxon>
        <taxon>Bacillota</taxon>
        <taxon>Clostridia</taxon>
        <taxon>Lachnospirales</taxon>
        <taxon>Lachnospiraceae</taxon>
        <taxon>Eisenbergiella</taxon>
    </lineage>
</organism>
<protein>
    <submittedName>
        <fullName evidence="4">DUF4956 domain-containing protein</fullName>
    </submittedName>
</protein>
<dbReference type="AlphaFoldDB" id="A0A1E3AAQ4"/>
<keyword evidence="1" id="KW-0812">Transmembrane</keyword>
<dbReference type="RefSeq" id="WP_009251352.1">
    <property type="nucleotide sequence ID" value="NZ_BAABXS010000004.1"/>
</dbReference>
<dbReference type="EMBL" id="MCGI01000001">
    <property type="protein sequence ID" value="ODM13410.1"/>
    <property type="molecule type" value="Genomic_DNA"/>
</dbReference>
<evidence type="ECO:0000313" key="6">
    <source>
        <dbReference type="Proteomes" id="UP000094271"/>
    </source>
</evidence>
<feature type="transmembrane region" description="Helical" evidence="1">
    <location>
        <begin position="128"/>
        <end position="151"/>
    </location>
</feature>
<dbReference type="Proteomes" id="UP000094271">
    <property type="component" value="Unassembled WGS sequence"/>
</dbReference>
<gene>
    <name evidence="3" type="ORF">BEH84_01125</name>
    <name evidence="4" type="ORF">BEI59_29845</name>
    <name evidence="2" type="ORF">BEI61_01466</name>
</gene>
<feature type="transmembrane region" description="Helical" evidence="1">
    <location>
        <begin position="102"/>
        <end position="122"/>
    </location>
</feature>
<reference evidence="5 7" key="1">
    <citation type="submission" date="2016-07" db="EMBL/GenBank/DDBJ databases">
        <title>Characterization of isolates of Eisenbergiella tayi derived from blood cultures, using whole genome sequencing.</title>
        <authorList>
            <person name="Burdz T."/>
            <person name="Wiebe D."/>
            <person name="Huynh C."/>
            <person name="Bernard K."/>
        </authorList>
    </citation>
    <scope>NUCLEOTIDE SEQUENCE [LARGE SCALE GENOMIC DNA]</scope>
    <source>
        <strain evidence="2 5">NML 110608</strain>
        <strain evidence="3 7">NML 120489</strain>
    </source>
</reference>
<comment type="caution">
    <text evidence="2">The sequence shown here is derived from an EMBL/GenBank/DDBJ whole genome shotgun (WGS) entry which is preliminary data.</text>
</comment>
<keyword evidence="1" id="KW-1133">Transmembrane helix</keyword>
<evidence type="ECO:0000313" key="2">
    <source>
        <dbReference type="EMBL" id="ODM05577.1"/>
    </source>
</evidence>
<dbReference type="EMBL" id="MCGH01000002">
    <property type="protein sequence ID" value="ODM05577.1"/>
    <property type="molecule type" value="Genomic_DNA"/>
</dbReference>
<dbReference type="Proteomes" id="UP000095003">
    <property type="component" value="Unassembled WGS sequence"/>
</dbReference>
<dbReference type="Pfam" id="PF16316">
    <property type="entry name" value="DUF4956"/>
    <property type="match status" value="1"/>
</dbReference>
<dbReference type="Proteomes" id="UP000094067">
    <property type="component" value="Unassembled WGS sequence"/>
</dbReference>
<reference evidence="4 6" key="2">
    <citation type="submission" date="2016-08" db="EMBL/GenBank/DDBJ databases">
        <authorList>
            <person name="Seilhamer J.J."/>
        </authorList>
    </citation>
    <scope>NUCLEOTIDE SEQUENCE [LARGE SCALE GENOMIC DNA]</scope>
    <source>
        <strain evidence="4 6">NML150140-1</strain>
    </source>
</reference>
<name>A0A1E3AAQ4_9FIRM</name>
<feature type="transmembrane region" description="Helical" evidence="1">
    <location>
        <begin position="21"/>
        <end position="40"/>
    </location>
</feature>
<dbReference type="EMBL" id="MEHA01000033">
    <property type="protein sequence ID" value="ODR43766.1"/>
    <property type="molecule type" value="Genomic_DNA"/>
</dbReference>
<keyword evidence="1" id="KW-0472">Membrane</keyword>
<proteinExistence type="predicted"/>
<evidence type="ECO:0000313" key="4">
    <source>
        <dbReference type="EMBL" id="ODR43766.1"/>
    </source>
</evidence>